<evidence type="ECO:0000313" key="1">
    <source>
        <dbReference type="EMBL" id="GJQ13300.1"/>
    </source>
</evidence>
<reference evidence="1" key="1">
    <citation type="journal article" date="2022" name="Proc. Natl. Acad. Sci. U.S.A.">
        <title>Life cycle and functional genomics of the unicellular red alga Galdieria for elucidating algal and plant evolution and industrial use.</title>
        <authorList>
            <person name="Hirooka S."/>
            <person name="Itabashi T."/>
            <person name="Ichinose T.M."/>
            <person name="Onuma R."/>
            <person name="Fujiwara T."/>
            <person name="Yamashita S."/>
            <person name="Jong L.W."/>
            <person name="Tomita R."/>
            <person name="Iwane A.H."/>
            <person name="Miyagishima S.Y."/>
        </authorList>
    </citation>
    <scope>NUCLEOTIDE SEQUENCE</scope>
    <source>
        <strain evidence="1">NBRC 102759</strain>
    </source>
</reference>
<evidence type="ECO:0000313" key="2">
    <source>
        <dbReference type="Proteomes" id="UP001061958"/>
    </source>
</evidence>
<reference evidence="1" key="2">
    <citation type="submission" date="2022-01" db="EMBL/GenBank/DDBJ databases">
        <authorList>
            <person name="Hirooka S."/>
            <person name="Miyagishima S.Y."/>
        </authorList>
    </citation>
    <scope>NUCLEOTIDE SEQUENCE</scope>
    <source>
        <strain evidence="1">NBRC 102759</strain>
    </source>
</reference>
<keyword evidence="2" id="KW-1185">Reference proteome</keyword>
<comment type="caution">
    <text evidence="1">The sequence shown here is derived from an EMBL/GenBank/DDBJ whole genome shotgun (WGS) entry which is preliminary data.</text>
</comment>
<proteinExistence type="predicted"/>
<sequence length="562" mass="64287">MLVSRLFIRRHRQFWWRLGWRNFSNISETNNGGGFVVNSGTVTKVRWLRGAENLQSVQREKQDSSTVRKEQKLELTCTERFRRMRERSVVPYLLKRIQRLVGQQDLNGAWRALCILAAPGNKDVVESLDFQCISDMFRIFERNNEYESTCMFFGLLDRVGVTRRFSPVIYRWMILAHLKAGRPGSAIKLVVQKLAPLGDQDLEEILAAVAEAGQNEVTQRFLEKLKNENVSAVDSLSNIGHSTNEAGEEDKSLPNVRRGTGLKTAIQYSLRQSLKNSDMEGALHICEEYIKQDTSITGELALFLVQQLAKSKGYRCAYAALEVFRERFPELGSRELLENLTIGLSQRGQICSFGHYLSLQALFSERNSKALPGHLLFRTSTNPFSVHFVCETLHFNREGNIRRAFELSLERDKFTAALELFHEIVRFGYDRPSCFLSLFRSAVRVAKSSGGSNASMHVSSLEERLLALSFLKHPEPFVDLMAERNILDKHDAKILILDALNSGEMDFASFTLRERLLAKPSYSMEDYYLVQKVASVCKEMNLHDMRKKWLDISKEIFTPVSV</sequence>
<protein>
    <submittedName>
        <fullName evidence="1">Uncharacterized protein</fullName>
    </submittedName>
</protein>
<gene>
    <name evidence="1" type="ORF">GpartN1_g5091.t1</name>
</gene>
<dbReference type="AlphaFoldDB" id="A0A9C7US68"/>
<dbReference type="EMBL" id="BQMJ01000042">
    <property type="protein sequence ID" value="GJQ13300.1"/>
    <property type="molecule type" value="Genomic_DNA"/>
</dbReference>
<dbReference type="OrthoDB" id="10310288at2759"/>
<dbReference type="Proteomes" id="UP001061958">
    <property type="component" value="Unassembled WGS sequence"/>
</dbReference>
<accession>A0A9C7US68</accession>
<name>A0A9C7US68_9RHOD</name>
<organism evidence="1 2">
    <name type="scientific">Galdieria partita</name>
    <dbReference type="NCBI Taxonomy" id="83374"/>
    <lineage>
        <taxon>Eukaryota</taxon>
        <taxon>Rhodophyta</taxon>
        <taxon>Bangiophyceae</taxon>
        <taxon>Galdieriales</taxon>
        <taxon>Galdieriaceae</taxon>
        <taxon>Galdieria</taxon>
    </lineage>
</organism>